<dbReference type="Proteomes" id="UP000054097">
    <property type="component" value="Unassembled WGS sequence"/>
</dbReference>
<reference evidence="5" key="2">
    <citation type="submission" date="2015-01" db="EMBL/GenBank/DDBJ databases">
        <title>Evolutionary Origins and Diversification of the Mycorrhizal Mutualists.</title>
        <authorList>
            <consortium name="DOE Joint Genome Institute"/>
            <consortium name="Mycorrhizal Genomics Consortium"/>
            <person name="Kohler A."/>
            <person name="Kuo A."/>
            <person name="Nagy L.G."/>
            <person name="Floudas D."/>
            <person name="Copeland A."/>
            <person name="Barry K.W."/>
            <person name="Cichocki N."/>
            <person name="Veneault-Fourrey C."/>
            <person name="LaButti K."/>
            <person name="Lindquist E.A."/>
            <person name="Lipzen A."/>
            <person name="Lundell T."/>
            <person name="Morin E."/>
            <person name="Murat C."/>
            <person name="Riley R."/>
            <person name="Ohm R."/>
            <person name="Sun H."/>
            <person name="Tunlid A."/>
            <person name="Henrissat B."/>
            <person name="Grigoriev I.V."/>
            <person name="Hibbett D.S."/>
            <person name="Martin F."/>
        </authorList>
    </citation>
    <scope>NUCLEOTIDE SEQUENCE [LARGE SCALE GENOMIC DNA]</scope>
    <source>
        <strain evidence="5">MAFF 305830</strain>
    </source>
</reference>
<evidence type="ECO:0000256" key="1">
    <source>
        <dbReference type="SAM" id="Coils"/>
    </source>
</evidence>
<organism evidence="4 5">
    <name type="scientific">Serendipita vermifera MAFF 305830</name>
    <dbReference type="NCBI Taxonomy" id="933852"/>
    <lineage>
        <taxon>Eukaryota</taxon>
        <taxon>Fungi</taxon>
        <taxon>Dikarya</taxon>
        <taxon>Basidiomycota</taxon>
        <taxon>Agaricomycotina</taxon>
        <taxon>Agaricomycetes</taxon>
        <taxon>Sebacinales</taxon>
        <taxon>Serendipitaceae</taxon>
        <taxon>Serendipita</taxon>
    </lineage>
</organism>
<proteinExistence type="predicted"/>
<feature type="coiled-coil region" evidence="1">
    <location>
        <begin position="74"/>
        <end position="127"/>
    </location>
</feature>
<evidence type="ECO:0000256" key="3">
    <source>
        <dbReference type="SAM" id="Phobius"/>
    </source>
</evidence>
<evidence type="ECO:0000256" key="2">
    <source>
        <dbReference type="SAM" id="MobiDB-lite"/>
    </source>
</evidence>
<feature type="region of interest" description="Disordered" evidence="2">
    <location>
        <begin position="180"/>
        <end position="199"/>
    </location>
</feature>
<dbReference type="AlphaFoldDB" id="A0A0C2WTZ8"/>
<reference evidence="4 5" key="1">
    <citation type="submission" date="2014-04" db="EMBL/GenBank/DDBJ databases">
        <authorList>
            <consortium name="DOE Joint Genome Institute"/>
            <person name="Kuo A."/>
            <person name="Zuccaro A."/>
            <person name="Kohler A."/>
            <person name="Nagy L.G."/>
            <person name="Floudas D."/>
            <person name="Copeland A."/>
            <person name="Barry K.W."/>
            <person name="Cichocki N."/>
            <person name="Veneault-Fourrey C."/>
            <person name="LaButti K."/>
            <person name="Lindquist E.A."/>
            <person name="Lipzen A."/>
            <person name="Lundell T."/>
            <person name="Morin E."/>
            <person name="Murat C."/>
            <person name="Sun H."/>
            <person name="Tunlid A."/>
            <person name="Henrissat B."/>
            <person name="Grigoriev I.V."/>
            <person name="Hibbett D.S."/>
            <person name="Martin F."/>
            <person name="Nordberg H.P."/>
            <person name="Cantor M.N."/>
            <person name="Hua S.X."/>
        </authorList>
    </citation>
    <scope>NUCLEOTIDE SEQUENCE [LARGE SCALE GENOMIC DNA]</scope>
    <source>
        <strain evidence="4 5">MAFF 305830</strain>
    </source>
</reference>
<keyword evidence="1" id="KW-0175">Coiled coil</keyword>
<feature type="compositionally biased region" description="Polar residues" evidence="2">
    <location>
        <begin position="180"/>
        <end position="193"/>
    </location>
</feature>
<feature type="transmembrane region" description="Helical" evidence="3">
    <location>
        <begin position="20"/>
        <end position="41"/>
    </location>
</feature>
<keyword evidence="3" id="KW-0472">Membrane</keyword>
<protein>
    <submittedName>
        <fullName evidence="4">Uncharacterized protein</fullName>
    </submittedName>
</protein>
<keyword evidence="3" id="KW-0812">Transmembrane</keyword>
<evidence type="ECO:0000313" key="4">
    <source>
        <dbReference type="EMBL" id="KIM29603.1"/>
    </source>
</evidence>
<name>A0A0C2WTZ8_SERVB</name>
<accession>A0A0C2WTZ8</accession>
<dbReference type="HOGENOM" id="CLU_1372947_0_0_1"/>
<keyword evidence="5" id="KW-1185">Reference proteome</keyword>
<sequence length="199" mass="22457">MESLDSNQTISNNRRFSASSIIPPLLLITGVSVALGLAPYVRLRHHILRQSGAIQSIRSGIEDGNSRFLEYVKARDVEAAARQIEHQRTQVELKLKVEELDRRCLELERLSRQLSIMQAQLDKSNAQTRSIERLLDEIGQQTGSSFGQIAAFMEETQLKEGEPDRFGVLRLRQLALLLQNRPTSRTDTANNSSPEPPLR</sequence>
<dbReference type="OrthoDB" id="10560038at2759"/>
<dbReference type="EMBL" id="KN824288">
    <property type="protein sequence ID" value="KIM29603.1"/>
    <property type="molecule type" value="Genomic_DNA"/>
</dbReference>
<gene>
    <name evidence="4" type="ORF">M408DRAFT_328827</name>
</gene>
<keyword evidence="3" id="KW-1133">Transmembrane helix</keyword>
<evidence type="ECO:0000313" key="5">
    <source>
        <dbReference type="Proteomes" id="UP000054097"/>
    </source>
</evidence>